<evidence type="ECO:0000256" key="2">
    <source>
        <dbReference type="PIRSR" id="PIRSR605754-1"/>
    </source>
</evidence>
<dbReference type="EMBL" id="BEDT01000001">
    <property type="protein sequence ID" value="GAX46936.1"/>
    <property type="molecule type" value="Genomic_DNA"/>
</dbReference>
<evidence type="ECO:0000256" key="3">
    <source>
        <dbReference type="SAM" id="MobiDB-lite"/>
    </source>
</evidence>
<evidence type="ECO:0008006" key="7">
    <source>
        <dbReference type="Google" id="ProtNLM"/>
    </source>
</evidence>
<accession>A0A224X241</accession>
<dbReference type="InterPro" id="IPR005754">
    <property type="entry name" value="Sortase"/>
</dbReference>
<protein>
    <recommendedName>
        <fullName evidence="7">Sortase</fullName>
    </recommendedName>
</protein>
<dbReference type="AlphaFoldDB" id="A0A224X241"/>
<dbReference type="InterPro" id="IPR023365">
    <property type="entry name" value="Sortase_dom-sf"/>
</dbReference>
<feature type="active site" description="Acyl-thioester intermediate" evidence="2">
    <location>
        <position position="219"/>
    </location>
</feature>
<sequence>MTQKTPKTQSKKRFQDFLLTLGIVICVLVGVGSLVYPMVRNSLNDVLVERMMSVQERQQKSAREISDQMAKRQEVARQNSLEDPYSQESLNELTYDPITLPIYVKHMIGEIYLPTIQQYLPIFDNSSEQFLQVGATWLATSSPISGGTGNHSVVAGHSGIPSATLFNEVPKLKKGELIIYKVAGNYLAYKVSKISKVTADNATAIRHEADKDQTTLVTCVPIGINSHRLLVTGERVPFTPSMLKAVKAMQASKKTNHLWLWFGLSLLVILLLIYLLLAMRKLRRRRKGETSVEV</sequence>
<dbReference type="GO" id="GO:0016787">
    <property type="term" value="F:hydrolase activity"/>
    <property type="evidence" value="ECO:0007669"/>
    <property type="project" value="UniProtKB-KW"/>
</dbReference>
<keyword evidence="4" id="KW-0812">Transmembrane</keyword>
<dbReference type="SUPFAM" id="SSF63817">
    <property type="entry name" value="Sortase"/>
    <property type="match status" value="1"/>
</dbReference>
<feature type="transmembrane region" description="Helical" evidence="4">
    <location>
        <begin position="258"/>
        <end position="277"/>
    </location>
</feature>
<evidence type="ECO:0000256" key="1">
    <source>
        <dbReference type="ARBA" id="ARBA00022801"/>
    </source>
</evidence>
<comment type="caution">
    <text evidence="5">The sequence shown here is derived from an EMBL/GenBank/DDBJ whole genome shotgun (WGS) entry which is preliminary data.</text>
</comment>
<dbReference type="Pfam" id="PF04203">
    <property type="entry name" value="Sortase"/>
    <property type="match status" value="1"/>
</dbReference>
<feature type="region of interest" description="Disordered" evidence="3">
    <location>
        <begin position="58"/>
        <end position="83"/>
    </location>
</feature>
<dbReference type="Gene3D" id="2.40.260.10">
    <property type="entry name" value="Sortase"/>
    <property type="match status" value="1"/>
</dbReference>
<keyword evidence="1" id="KW-0378">Hydrolase</keyword>
<dbReference type="InterPro" id="IPR042002">
    <property type="entry name" value="Sortase_C"/>
</dbReference>
<evidence type="ECO:0000256" key="4">
    <source>
        <dbReference type="SAM" id="Phobius"/>
    </source>
</evidence>
<keyword evidence="6" id="KW-1185">Reference proteome</keyword>
<dbReference type="NCBIfam" id="TIGR01076">
    <property type="entry name" value="sortase_fam"/>
    <property type="match status" value="1"/>
</dbReference>
<feature type="transmembrane region" description="Helical" evidence="4">
    <location>
        <begin position="17"/>
        <end position="39"/>
    </location>
</feature>
<keyword evidence="4" id="KW-1133">Transmembrane helix</keyword>
<organism evidence="5 6">
    <name type="scientific">Pseudolactococcus reticulitermitis</name>
    <dbReference type="NCBI Taxonomy" id="2025039"/>
    <lineage>
        <taxon>Bacteria</taxon>
        <taxon>Bacillati</taxon>
        <taxon>Bacillota</taxon>
        <taxon>Bacilli</taxon>
        <taxon>Lactobacillales</taxon>
        <taxon>Streptococcaceae</taxon>
        <taxon>Pseudolactococcus</taxon>
    </lineage>
</organism>
<keyword evidence="4" id="KW-0472">Membrane</keyword>
<dbReference type="NCBIfam" id="NF033745">
    <property type="entry name" value="class_C_sortase"/>
    <property type="match status" value="1"/>
</dbReference>
<dbReference type="Proteomes" id="UP000218689">
    <property type="component" value="Unassembled WGS sequence"/>
</dbReference>
<feature type="active site" description="Proton donor/acceptor" evidence="2">
    <location>
        <position position="157"/>
    </location>
</feature>
<reference evidence="6" key="1">
    <citation type="submission" date="2017-08" db="EMBL/GenBank/DDBJ databases">
        <title>Draft genome sequence of Lactococcus sp. strain Rs-Y01, isolated from the gut of the lower termite Reticulitermes speratus.</title>
        <authorList>
            <person name="Ohkuma M."/>
            <person name="Yuki M."/>
        </authorList>
    </citation>
    <scope>NUCLEOTIDE SEQUENCE [LARGE SCALE GENOMIC DNA]</scope>
    <source>
        <strain evidence="6">Rs-Y01</strain>
    </source>
</reference>
<name>A0A224X241_9LACT</name>
<evidence type="ECO:0000313" key="6">
    <source>
        <dbReference type="Proteomes" id="UP000218689"/>
    </source>
</evidence>
<proteinExistence type="predicted"/>
<feature type="compositionally biased region" description="Basic and acidic residues" evidence="3">
    <location>
        <begin position="58"/>
        <end position="75"/>
    </location>
</feature>
<dbReference type="CDD" id="cd05827">
    <property type="entry name" value="Sortase_C"/>
    <property type="match status" value="1"/>
</dbReference>
<dbReference type="RefSeq" id="WP_094783994.1">
    <property type="nucleotide sequence ID" value="NZ_BEDT01000001.1"/>
</dbReference>
<gene>
    <name evidence="5" type="ORF">RsY01_516</name>
</gene>
<evidence type="ECO:0000313" key="5">
    <source>
        <dbReference type="EMBL" id="GAX46936.1"/>
    </source>
</evidence>
<dbReference type="OrthoDB" id="1648028at2"/>